<keyword evidence="5" id="KW-0175">Coiled coil</keyword>
<dbReference type="PANTHER" id="PTHR47156:SF5">
    <property type="entry name" value="RING-TYPE DOMAIN-CONTAINING PROTEIN"/>
    <property type="match status" value="1"/>
</dbReference>
<dbReference type="SUPFAM" id="SSF57850">
    <property type="entry name" value="RING/U-box"/>
    <property type="match status" value="1"/>
</dbReference>
<dbReference type="SMART" id="SM00184">
    <property type="entry name" value="RING"/>
    <property type="match status" value="1"/>
</dbReference>
<feature type="coiled-coil region" evidence="5">
    <location>
        <begin position="8"/>
        <end position="35"/>
    </location>
</feature>
<dbReference type="Gene3D" id="3.30.40.10">
    <property type="entry name" value="Zinc/RING finger domain, C3HC4 (zinc finger)"/>
    <property type="match status" value="1"/>
</dbReference>
<sequence length="214" mass="25341">MPRRARKVNKKDQEVVQLKEQLEQWKVEAAQSKAKEKEAVRKLNLEKRLHGLAISRRERYKDAFERRQALTSKLNARALKLNADLNLFKSCSDARTAKRLVNEEHKLVIKYKKKMLEAQAVVRRRQEVSEQEKRPWRFCELCDMEFQDTGIKTPRVLFCGHTFCQECLVKIAGDHIIRNIIDTINVRCPFDRRFTRGLPTEMHKIPKNFTVLHM</sequence>
<evidence type="ECO:0000256" key="4">
    <source>
        <dbReference type="PROSITE-ProRule" id="PRU00175"/>
    </source>
</evidence>
<dbReference type="Proteomes" id="UP000827892">
    <property type="component" value="Chromosome II"/>
</dbReference>
<dbReference type="InterPro" id="IPR001841">
    <property type="entry name" value="Znf_RING"/>
</dbReference>
<evidence type="ECO:0000259" key="6">
    <source>
        <dbReference type="PROSITE" id="PS50089"/>
    </source>
</evidence>
<dbReference type="InterPro" id="IPR027370">
    <property type="entry name" value="Znf-RING_euk"/>
</dbReference>
<dbReference type="AlphaFoldDB" id="A0AAE9DPF9"/>
<dbReference type="InterPro" id="IPR013083">
    <property type="entry name" value="Znf_RING/FYVE/PHD"/>
</dbReference>
<dbReference type="PROSITE" id="PS50089">
    <property type="entry name" value="ZF_RING_2"/>
    <property type="match status" value="1"/>
</dbReference>
<name>A0AAE9DPF9_CAEBR</name>
<dbReference type="PROSITE" id="PS00518">
    <property type="entry name" value="ZF_RING_1"/>
    <property type="match status" value="1"/>
</dbReference>
<dbReference type="InterPro" id="IPR052667">
    <property type="entry name" value="E3_ubiquitin-ligase_RING"/>
</dbReference>
<keyword evidence="1" id="KW-0479">Metal-binding</keyword>
<organism evidence="7 8">
    <name type="scientific">Caenorhabditis briggsae</name>
    <dbReference type="NCBI Taxonomy" id="6238"/>
    <lineage>
        <taxon>Eukaryota</taxon>
        <taxon>Metazoa</taxon>
        <taxon>Ecdysozoa</taxon>
        <taxon>Nematoda</taxon>
        <taxon>Chromadorea</taxon>
        <taxon>Rhabditida</taxon>
        <taxon>Rhabditina</taxon>
        <taxon>Rhabditomorpha</taxon>
        <taxon>Rhabditoidea</taxon>
        <taxon>Rhabditidae</taxon>
        <taxon>Peloderinae</taxon>
        <taxon>Caenorhabditis</taxon>
    </lineage>
</organism>
<dbReference type="PANTHER" id="PTHR47156">
    <property type="entry name" value="PROTEIN CBG20824"/>
    <property type="match status" value="1"/>
</dbReference>
<accession>A0AAE9DPF9</accession>
<reference evidence="7 8" key="1">
    <citation type="submission" date="2022-05" db="EMBL/GenBank/DDBJ databases">
        <title>Chromosome-level reference genomes for two strains of Caenorhabditis briggsae: an improved platform for comparative genomics.</title>
        <authorList>
            <person name="Stevens L."/>
            <person name="Andersen E.C."/>
        </authorList>
    </citation>
    <scope>NUCLEOTIDE SEQUENCE [LARGE SCALE GENOMIC DNA]</scope>
    <source>
        <strain evidence="7">QX1410_ONT</strain>
        <tissue evidence="7">Whole-organism</tissue>
    </source>
</reference>
<dbReference type="EMBL" id="CP090892">
    <property type="protein sequence ID" value="ULU07511.1"/>
    <property type="molecule type" value="Genomic_DNA"/>
</dbReference>
<feature type="domain" description="RING-type" evidence="6">
    <location>
        <begin position="139"/>
        <end position="192"/>
    </location>
</feature>
<dbReference type="InterPro" id="IPR017907">
    <property type="entry name" value="Znf_RING_CS"/>
</dbReference>
<evidence type="ECO:0000256" key="5">
    <source>
        <dbReference type="SAM" id="Coils"/>
    </source>
</evidence>
<evidence type="ECO:0000313" key="7">
    <source>
        <dbReference type="EMBL" id="ULU07511.1"/>
    </source>
</evidence>
<protein>
    <recommendedName>
        <fullName evidence="6">RING-type domain-containing protein</fullName>
    </recommendedName>
</protein>
<dbReference type="Pfam" id="PF13445">
    <property type="entry name" value="zf-RING_UBOX"/>
    <property type="match status" value="1"/>
</dbReference>
<evidence type="ECO:0000256" key="2">
    <source>
        <dbReference type="ARBA" id="ARBA00022771"/>
    </source>
</evidence>
<gene>
    <name evidence="7" type="ORF">L3Y34_018907</name>
</gene>
<proteinExistence type="predicted"/>
<keyword evidence="3" id="KW-0862">Zinc</keyword>
<evidence type="ECO:0000256" key="3">
    <source>
        <dbReference type="ARBA" id="ARBA00022833"/>
    </source>
</evidence>
<keyword evidence="2 4" id="KW-0863">Zinc-finger</keyword>
<dbReference type="GO" id="GO:0008270">
    <property type="term" value="F:zinc ion binding"/>
    <property type="evidence" value="ECO:0007669"/>
    <property type="project" value="UniProtKB-KW"/>
</dbReference>
<evidence type="ECO:0000313" key="8">
    <source>
        <dbReference type="Proteomes" id="UP000827892"/>
    </source>
</evidence>
<evidence type="ECO:0000256" key="1">
    <source>
        <dbReference type="ARBA" id="ARBA00022723"/>
    </source>
</evidence>